<dbReference type="EMBL" id="JALDAY010000002">
    <property type="protein sequence ID" value="MCI3270560.1"/>
    <property type="molecule type" value="Genomic_DNA"/>
</dbReference>
<organism evidence="2 3">
    <name type="scientific">Streptomyces cylindrosporus</name>
    <dbReference type="NCBI Taxonomy" id="2927583"/>
    <lineage>
        <taxon>Bacteria</taxon>
        <taxon>Bacillati</taxon>
        <taxon>Actinomycetota</taxon>
        <taxon>Actinomycetes</taxon>
        <taxon>Kitasatosporales</taxon>
        <taxon>Streptomycetaceae</taxon>
        <taxon>Streptomyces</taxon>
    </lineage>
</organism>
<dbReference type="SUPFAM" id="SSF51905">
    <property type="entry name" value="FAD/NAD(P)-binding domain"/>
    <property type="match status" value="1"/>
</dbReference>
<evidence type="ECO:0000256" key="1">
    <source>
        <dbReference type="ARBA" id="ARBA00023002"/>
    </source>
</evidence>
<dbReference type="Proteomes" id="UP001165269">
    <property type="component" value="Unassembled WGS sequence"/>
</dbReference>
<protein>
    <submittedName>
        <fullName evidence="2">Lysine N(6)-hydroxylase/L-ornithine N(5)-oxygenase family protein</fullName>
    </submittedName>
</protein>
<gene>
    <name evidence="2" type="ORF">MQP27_05455</name>
</gene>
<dbReference type="InterPro" id="IPR050982">
    <property type="entry name" value="Auxin_biosynth/cation_transpt"/>
</dbReference>
<keyword evidence="3" id="KW-1185">Reference proteome</keyword>
<dbReference type="PRINTS" id="PR00368">
    <property type="entry name" value="FADPNR"/>
</dbReference>
<dbReference type="PANTHER" id="PTHR43539:SF91">
    <property type="entry name" value="FAD-DEPENDENT URATE HYDROXYLASE"/>
    <property type="match status" value="1"/>
</dbReference>
<keyword evidence="1" id="KW-0560">Oxidoreductase</keyword>
<evidence type="ECO:0000313" key="3">
    <source>
        <dbReference type="Proteomes" id="UP001165269"/>
    </source>
</evidence>
<dbReference type="RefSeq" id="WP_242761764.1">
    <property type="nucleotide sequence ID" value="NZ_JALDAY010000002.1"/>
</dbReference>
<dbReference type="Pfam" id="PF13738">
    <property type="entry name" value="Pyr_redox_3"/>
    <property type="match status" value="1"/>
</dbReference>
<sequence>MSETVVVIGAGPYGLSTAAHLKARGLSVRVFGSPMASWAENMPAGMLLKSPPSASLLSAPRPGFTLDDYARRTGEPRLTGHEPVPVGMFVRYGQWFAEELVPEVERVRVLAVDRQADGFRLKLASGEELRAAAMVVASGMDGFAHVPEPLAGFVPEGLVSHTSHHADLTVFAGREVVVVGAGQSAQESAALLHESGARVQLLARTRKLVFGAAPTPPPHWQPDTPLGRSWGLYAVVHQAAAFRFLPAAARLRLVKRVLGPFGAWWLKPRLDGVVPVRLGERITGARRQGGGLLLTTRDTAGRTRSLAAEHVLAATGYRVRVDGMDFLAPELRAALTRTGGSPHLDAGLQSSVPGLYFTGIQAAATFGPLLRFTCGTAFAAPRLAKAVAGRVAAG</sequence>
<name>A0ABS9Y009_9ACTN</name>
<dbReference type="InterPro" id="IPR036188">
    <property type="entry name" value="FAD/NAD-bd_sf"/>
</dbReference>
<accession>A0ABS9Y009</accession>
<proteinExistence type="predicted"/>
<reference evidence="2" key="1">
    <citation type="submission" date="2022-03" db="EMBL/GenBank/DDBJ databases">
        <title>Streptomyces 7R015 and 7R016 isolated from Barleria lupulina in Thailand.</title>
        <authorList>
            <person name="Kanchanasin P."/>
            <person name="Phongsopitanun W."/>
            <person name="Tanasupawat S."/>
        </authorList>
    </citation>
    <scope>NUCLEOTIDE SEQUENCE</scope>
    <source>
        <strain evidence="2">7R015</strain>
    </source>
</reference>
<evidence type="ECO:0000313" key="2">
    <source>
        <dbReference type="EMBL" id="MCI3270560.1"/>
    </source>
</evidence>
<dbReference type="PANTHER" id="PTHR43539">
    <property type="entry name" value="FLAVIN-BINDING MONOOXYGENASE-LIKE PROTEIN (AFU_ORTHOLOGUE AFUA_4G09220)"/>
    <property type="match status" value="1"/>
</dbReference>
<comment type="caution">
    <text evidence="2">The sequence shown here is derived from an EMBL/GenBank/DDBJ whole genome shotgun (WGS) entry which is preliminary data.</text>
</comment>
<dbReference type="Gene3D" id="3.50.50.60">
    <property type="entry name" value="FAD/NAD(P)-binding domain"/>
    <property type="match status" value="1"/>
</dbReference>
<dbReference type="PRINTS" id="PR00469">
    <property type="entry name" value="PNDRDTASEII"/>
</dbReference>